<dbReference type="Proteomes" id="UP000799439">
    <property type="component" value="Unassembled WGS sequence"/>
</dbReference>
<comment type="caution">
    <text evidence="2">The sequence shown here is derived from an EMBL/GenBank/DDBJ whole genome shotgun (WGS) entry which is preliminary data.</text>
</comment>
<sequence>MPPQFSRCDAPHANVKLVKFKEPTGEVIHIGPLRLDVLEDGSNTDRRLSAVYITVPPHTPGPVQHWHQMHDETFLVMKGTATFTSREAKITASEGDYVVVPTCSPHTFSNETDSELVMYNTFSPAFYIDYFRVMGAMAAQTDDGKLTPALAKEAMERYATLQMGTREF</sequence>
<dbReference type="InterPro" id="IPR014710">
    <property type="entry name" value="RmlC-like_jellyroll"/>
</dbReference>
<evidence type="ECO:0000259" key="1">
    <source>
        <dbReference type="Pfam" id="PF07883"/>
    </source>
</evidence>
<dbReference type="Gene3D" id="2.60.120.10">
    <property type="entry name" value="Jelly Rolls"/>
    <property type="match status" value="1"/>
</dbReference>
<proteinExistence type="predicted"/>
<evidence type="ECO:0000313" key="3">
    <source>
        <dbReference type="Proteomes" id="UP000799439"/>
    </source>
</evidence>
<dbReference type="PANTHER" id="PTHR36440">
    <property type="entry name" value="PUTATIVE (AFU_ORTHOLOGUE AFUA_8G07350)-RELATED"/>
    <property type="match status" value="1"/>
</dbReference>
<dbReference type="OrthoDB" id="4124983at2759"/>
<dbReference type="PANTHER" id="PTHR36440:SF1">
    <property type="entry name" value="PUTATIVE (AFU_ORTHOLOGUE AFUA_8G07350)-RELATED"/>
    <property type="match status" value="1"/>
</dbReference>
<keyword evidence="3" id="KW-1185">Reference proteome</keyword>
<dbReference type="InterPro" id="IPR013096">
    <property type="entry name" value="Cupin_2"/>
</dbReference>
<dbReference type="Pfam" id="PF07883">
    <property type="entry name" value="Cupin_2"/>
    <property type="match status" value="1"/>
</dbReference>
<accession>A0A9P4MEY7</accession>
<dbReference type="InterPro" id="IPR011051">
    <property type="entry name" value="RmlC_Cupin_sf"/>
</dbReference>
<name>A0A9P4MEY7_9PEZI</name>
<dbReference type="SUPFAM" id="SSF51182">
    <property type="entry name" value="RmlC-like cupins"/>
    <property type="match status" value="1"/>
</dbReference>
<feature type="domain" description="Cupin type-2" evidence="1">
    <location>
        <begin position="52"/>
        <end position="120"/>
    </location>
</feature>
<dbReference type="EMBL" id="ML996089">
    <property type="protein sequence ID" value="KAF2150628.1"/>
    <property type="molecule type" value="Genomic_DNA"/>
</dbReference>
<dbReference type="InterPro" id="IPR053146">
    <property type="entry name" value="QDO-like"/>
</dbReference>
<organism evidence="2 3">
    <name type="scientific">Myriangium duriaei CBS 260.36</name>
    <dbReference type="NCBI Taxonomy" id="1168546"/>
    <lineage>
        <taxon>Eukaryota</taxon>
        <taxon>Fungi</taxon>
        <taxon>Dikarya</taxon>
        <taxon>Ascomycota</taxon>
        <taxon>Pezizomycotina</taxon>
        <taxon>Dothideomycetes</taxon>
        <taxon>Dothideomycetidae</taxon>
        <taxon>Myriangiales</taxon>
        <taxon>Myriangiaceae</taxon>
        <taxon>Myriangium</taxon>
    </lineage>
</organism>
<protein>
    <submittedName>
        <fullName evidence="2">Cupin 2 conserved barrel domain protein</fullName>
    </submittedName>
</protein>
<reference evidence="2" key="1">
    <citation type="journal article" date="2020" name="Stud. Mycol.">
        <title>101 Dothideomycetes genomes: a test case for predicting lifestyles and emergence of pathogens.</title>
        <authorList>
            <person name="Haridas S."/>
            <person name="Albert R."/>
            <person name="Binder M."/>
            <person name="Bloem J."/>
            <person name="Labutti K."/>
            <person name="Salamov A."/>
            <person name="Andreopoulos B."/>
            <person name="Baker S."/>
            <person name="Barry K."/>
            <person name="Bills G."/>
            <person name="Bluhm B."/>
            <person name="Cannon C."/>
            <person name="Castanera R."/>
            <person name="Culley D."/>
            <person name="Daum C."/>
            <person name="Ezra D."/>
            <person name="Gonzalez J."/>
            <person name="Henrissat B."/>
            <person name="Kuo A."/>
            <person name="Liang C."/>
            <person name="Lipzen A."/>
            <person name="Lutzoni F."/>
            <person name="Magnuson J."/>
            <person name="Mondo S."/>
            <person name="Nolan M."/>
            <person name="Ohm R."/>
            <person name="Pangilinan J."/>
            <person name="Park H.-J."/>
            <person name="Ramirez L."/>
            <person name="Alfaro M."/>
            <person name="Sun H."/>
            <person name="Tritt A."/>
            <person name="Yoshinaga Y."/>
            <person name="Zwiers L.-H."/>
            <person name="Turgeon B."/>
            <person name="Goodwin S."/>
            <person name="Spatafora J."/>
            <person name="Crous P."/>
            <person name="Grigoriev I."/>
        </authorList>
    </citation>
    <scope>NUCLEOTIDE SEQUENCE</scope>
    <source>
        <strain evidence="2">CBS 260.36</strain>
    </source>
</reference>
<gene>
    <name evidence="2" type="ORF">K461DRAFT_280621</name>
</gene>
<evidence type="ECO:0000313" key="2">
    <source>
        <dbReference type="EMBL" id="KAF2150628.1"/>
    </source>
</evidence>
<dbReference type="AlphaFoldDB" id="A0A9P4MEY7"/>